<dbReference type="GO" id="GO:0015871">
    <property type="term" value="P:choline transport"/>
    <property type="evidence" value="ECO:0007669"/>
    <property type="project" value="InterPro"/>
</dbReference>
<dbReference type="Pfam" id="PF04069">
    <property type="entry name" value="OpuAC"/>
    <property type="match status" value="1"/>
</dbReference>
<keyword evidence="1" id="KW-0732">Signal</keyword>
<dbReference type="Gene3D" id="3.40.190.100">
    <property type="entry name" value="Glycine betaine-binding periplasmic protein, domain 2"/>
    <property type="match status" value="1"/>
</dbReference>
<dbReference type="AlphaFoldDB" id="A0A2Z5A1X3"/>
<dbReference type="InterPro" id="IPR017783">
    <property type="entry name" value="ABC_choline_sub-bd"/>
</dbReference>
<evidence type="ECO:0000313" key="4">
    <source>
        <dbReference type="Proteomes" id="UP000250579"/>
    </source>
</evidence>
<dbReference type="GO" id="GO:0043190">
    <property type="term" value="C:ATP-binding cassette (ABC) transporter complex"/>
    <property type="evidence" value="ECO:0007669"/>
    <property type="project" value="InterPro"/>
</dbReference>
<dbReference type="GO" id="GO:0033265">
    <property type="term" value="F:choline binding"/>
    <property type="evidence" value="ECO:0007669"/>
    <property type="project" value="InterPro"/>
</dbReference>
<gene>
    <name evidence="3" type="ORF">CE139_01400</name>
</gene>
<organism evidence="3 4">
    <name type="scientific">Pseudomonas oryzihabitans</name>
    <dbReference type="NCBI Taxonomy" id="47885"/>
    <lineage>
        <taxon>Bacteria</taxon>
        <taxon>Pseudomonadati</taxon>
        <taxon>Pseudomonadota</taxon>
        <taxon>Gammaproteobacteria</taxon>
        <taxon>Pseudomonadales</taxon>
        <taxon>Pseudomonadaceae</taxon>
        <taxon>Pseudomonas</taxon>
    </lineage>
</organism>
<sequence>MKIFQALWLSGLLLSSTAQAGEAESCQQVRLADVGWSDLNITNATARYLLSALGYETEVLRLSLPQTYDALAAGEADVFLGNWMPAQAKLSQPLVDAGAVERLHANLQGARYTLAVPQYVYDAGVKNVADIARFAERFDHTLYGIEPGNDGNALVKKMIASNAFGLGGFRLDESSEQGMLTQVRMKELLDHQWIVFLGWEPHPMNVRHKLAYLDGGDDYFGPNQGGATVYTVVRKGYAQQCPNVARLLGNLEFSLDMENQLMDRVLNEKDNPRRAIRNWLKRNPERLDAWLKGVATRSGAPGNAAVKASLAS</sequence>
<protein>
    <submittedName>
        <fullName evidence="3">Glycine/betaine ABC transporter substrate-binding protein</fullName>
    </submittedName>
</protein>
<dbReference type="GO" id="GO:0022857">
    <property type="term" value="F:transmembrane transporter activity"/>
    <property type="evidence" value="ECO:0007669"/>
    <property type="project" value="InterPro"/>
</dbReference>
<feature type="chain" id="PRO_5016421137" evidence="1">
    <location>
        <begin position="21"/>
        <end position="312"/>
    </location>
</feature>
<proteinExistence type="predicted"/>
<name>A0A2Z5A1X3_9PSED</name>
<dbReference type="GO" id="GO:0042597">
    <property type="term" value="C:periplasmic space"/>
    <property type="evidence" value="ECO:0007669"/>
    <property type="project" value="InterPro"/>
</dbReference>
<evidence type="ECO:0000256" key="1">
    <source>
        <dbReference type="SAM" id="SignalP"/>
    </source>
</evidence>
<dbReference type="NCBIfam" id="TIGR03414">
    <property type="entry name" value="ABC_choline_bnd"/>
    <property type="match status" value="1"/>
</dbReference>
<feature type="domain" description="ABC-type glycine betaine transport system substrate-binding" evidence="2">
    <location>
        <begin position="28"/>
        <end position="281"/>
    </location>
</feature>
<dbReference type="Gene3D" id="3.40.190.10">
    <property type="entry name" value="Periplasmic binding protein-like II"/>
    <property type="match status" value="1"/>
</dbReference>
<feature type="signal peptide" evidence="1">
    <location>
        <begin position="1"/>
        <end position="20"/>
    </location>
</feature>
<dbReference type="STRING" id="47885.APT59_21520"/>
<reference evidence="3 4" key="1">
    <citation type="submission" date="2017-06" db="EMBL/GenBank/DDBJ databases">
        <title>Evolution towards high GC content and high-temperature stress adaptation in endophytic Pseudomonas oryzihabitans impacted its plant-growth promoting traits.</title>
        <authorList>
            <person name="Nascimento F.X."/>
        </authorList>
    </citation>
    <scope>NUCLEOTIDE SEQUENCE [LARGE SCALE GENOMIC DNA]</scope>
    <source>
        <strain evidence="3 4">MS8</strain>
    </source>
</reference>
<dbReference type="Proteomes" id="UP000250579">
    <property type="component" value="Chromosome"/>
</dbReference>
<dbReference type="InterPro" id="IPR007210">
    <property type="entry name" value="ABC_Gly_betaine_transp_sub-bd"/>
</dbReference>
<dbReference type="RefSeq" id="WP_208693276.1">
    <property type="nucleotide sequence ID" value="NZ_CP022198.1"/>
</dbReference>
<dbReference type="EMBL" id="CP022198">
    <property type="protein sequence ID" value="AXA64507.1"/>
    <property type="molecule type" value="Genomic_DNA"/>
</dbReference>
<evidence type="ECO:0000259" key="2">
    <source>
        <dbReference type="Pfam" id="PF04069"/>
    </source>
</evidence>
<dbReference type="CDD" id="cd13640">
    <property type="entry name" value="PBP2_ChoX"/>
    <property type="match status" value="1"/>
</dbReference>
<dbReference type="SUPFAM" id="SSF53850">
    <property type="entry name" value="Periplasmic binding protein-like II"/>
    <property type="match status" value="1"/>
</dbReference>
<accession>A0A2Z5A1X3</accession>
<evidence type="ECO:0000313" key="3">
    <source>
        <dbReference type="EMBL" id="AXA64507.1"/>
    </source>
</evidence>